<evidence type="ECO:0000256" key="3">
    <source>
        <dbReference type="ARBA" id="ARBA00022989"/>
    </source>
</evidence>
<gene>
    <name evidence="8" type="primary">LOC106053766</name>
</gene>
<reference evidence="8" key="1">
    <citation type="submission" date="2025-08" db="UniProtKB">
        <authorList>
            <consortium name="RefSeq"/>
        </authorList>
    </citation>
    <scope>IDENTIFICATION</scope>
</reference>
<proteinExistence type="predicted"/>
<dbReference type="OrthoDB" id="6059163at2759"/>
<keyword evidence="7" id="KW-1185">Reference proteome</keyword>
<dbReference type="KEGG" id="bgt:106053766"/>
<accession>A0A9U8DWT6</accession>
<sequence>MYVNTTNAVVLVQGTAASHKYISDELLAVVSVVIKSALYDGISGFGVVTNAICLKVFWTMGFKDTINVSFFAITIADMGCLLSLLWMGICYNPLFADSDIPMDSRSVQYLTGGWPKFYFTRVSGMITAYVTFERCLCTAIPLKVKVVLTPERVATIHVLLYVIIALSIVPIYVSTRLSWRWYPSRNASLVSLEFISNKETINIITNSLNALLYNVSFVLVVVCTAILILKLNASRRWKEHSTRKVDSQESSKESRATRRVMFIAILYIVCNLPGSLVSLAMTAFPEFNAGESQQNLFFFVAAFMHCVEAINASSNIFIYLKTGSKFVKVFMQTFRCRSKK</sequence>
<organism evidence="7 8">
    <name type="scientific">Biomphalaria glabrata</name>
    <name type="common">Bloodfluke planorb</name>
    <name type="synonym">Freshwater snail</name>
    <dbReference type="NCBI Taxonomy" id="6526"/>
    <lineage>
        <taxon>Eukaryota</taxon>
        <taxon>Metazoa</taxon>
        <taxon>Spiralia</taxon>
        <taxon>Lophotrochozoa</taxon>
        <taxon>Mollusca</taxon>
        <taxon>Gastropoda</taxon>
        <taxon>Heterobranchia</taxon>
        <taxon>Euthyneura</taxon>
        <taxon>Panpulmonata</taxon>
        <taxon>Hygrophila</taxon>
        <taxon>Lymnaeoidea</taxon>
        <taxon>Planorbidae</taxon>
        <taxon>Biomphalaria</taxon>
    </lineage>
</organism>
<evidence type="ECO:0000313" key="7">
    <source>
        <dbReference type="Proteomes" id="UP001165740"/>
    </source>
</evidence>
<dbReference type="PANTHER" id="PTHR46641">
    <property type="entry name" value="FMRFAMIDE RECEPTOR-RELATED"/>
    <property type="match status" value="1"/>
</dbReference>
<dbReference type="Proteomes" id="UP001165740">
    <property type="component" value="Chromosome 12"/>
</dbReference>
<keyword evidence="4 5" id="KW-0472">Membrane</keyword>
<evidence type="ECO:0000256" key="2">
    <source>
        <dbReference type="ARBA" id="ARBA00022692"/>
    </source>
</evidence>
<feature type="transmembrane region" description="Helical" evidence="5">
    <location>
        <begin position="153"/>
        <end position="173"/>
    </location>
</feature>
<feature type="transmembrane region" description="Helical" evidence="5">
    <location>
        <begin position="114"/>
        <end position="132"/>
    </location>
</feature>
<feature type="transmembrane region" description="Helical" evidence="5">
    <location>
        <begin position="70"/>
        <end position="94"/>
    </location>
</feature>
<feature type="transmembrane region" description="Helical" evidence="5">
    <location>
        <begin position="210"/>
        <end position="229"/>
    </location>
</feature>
<dbReference type="AlphaFoldDB" id="A0A9U8DWT6"/>
<dbReference type="InterPro" id="IPR052954">
    <property type="entry name" value="GPCR-Ligand_Int"/>
</dbReference>
<feature type="transmembrane region" description="Helical" evidence="5">
    <location>
        <begin position="37"/>
        <end position="58"/>
    </location>
</feature>
<evidence type="ECO:0000313" key="8">
    <source>
        <dbReference type="RefSeq" id="XP_013064834.2"/>
    </source>
</evidence>
<dbReference type="GeneID" id="106053766"/>
<feature type="transmembrane region" description="Helical" evidence="5">
    <location>
        <begin position="260"/>
        <end position="284"/>
    </location>
</feature>
<dbReference type="Pfam" id="PF00001">
    <property type="entry name" value="7tm_1"/>
    <property type="match status" value="1"/>
</dbReference>
<feature type="transmembrane region" description="Helical" evidence="5">
    <location>
        <begin position="296"/>
        <end position="320"/>
    </location>
</feature>
<dbReference type="SUPFAM" id="SSF81321">
    <property type="entry name" value="Family A G protein-coupled receptor-like"/>
    <property type="match status" value="1"/>
</dbReference>
<keyword evidence="3 5" id="KW-1133">Transmembrane helix</keyword>
<dbReference type="PROSITE" id="PS50262">
    <property type="entry name" value="G_PROTEIN_RECEP_F1_2"/>
    <property type="match status" value="1"/>
</dbReference>
<keyword evidence="2 5" id="KW-0812">Transmembrane</keyword>
<name>A0A9U8DWT6_BIOGL</name>
<protein>
    <submittedName>
        <fullName evidence="8">Uncharacterized protein LOC106053766</fullName>
    </submittedName>
</protein>
<evidence type="ECO:0000259" key="6">
    <source>
        <dbReference type="PROSITE" id="PS50262"/>
    </source>
</evidence>
<dbReference type="Gene3D" id="1.20.1070.10">
    <property type="entry name" value="Rhodopsin 7-helix transmembrane proteins"/>
    <property type="match status" value="1"/>
</dbReference>
<comment type="subcellular location">
    <subcellularLocation>
        <location evidence="1">Membrane</location>
    </subcellularLocation>
</comment>
<dbReference type="InterPro" id="IPR000276">
    <property type="entry name" value="GPCR_Rhodpsn"/>
</dbReference>
<dbReference type="PANTHER" id="PTHR46641:SF2">
    <property type="entry name" value="FMRFAMIDE RECEPTOR"/>
    <property type="match status" value="1"/>
</dbReference>
<dbReference type="GO" id="GO:0004930">
    <property type="term" value="F:G protein-coupled receptor activity"/>
    <property type="evidence" value="ECO:0007669"/>
    <property type="project" value="InterPro"/>
</dbReference>
<dbReference type="InterPro" id="IPR017452">
    <property type="entry name" value="GPCR_Rhodpsn_7TM"/>
</dbReference>
<evidence type="ECO:0000256" key="4">
    <source>
        <dbReference type="ARBA" id="ARBA00023136"/>
    </source>
</evidence>
<dbReference type="GO" id="GO:0016020">
    <property type="term" value="C:membrane"/>
    <property type="evidence" value="ECO:0007669"/>
    <property type="project" value="UniProtKB-SubCell"/>
</dbReference>
<dbReference type="RefSeq" id="XP_013064834.2">
    <property type="nucleotide sequence ID" value="XM_013209380.2"/>
</dbReference>
<feature type="domain" description="G-protein coupled receptors family 1 profile" evidence="6">
    <location>
        <begin position="49"/>
        <end position="319"/>
    </location>
</feature>
<evidence type="ECO:0000256" key="5">
    <source>
        <dbReference type="SAM" id="Phobius"/>
    </source>
</evidence>
<evidence type="ECO:0000256" key="1">
    <source>
        <dbReference type="ARBA" id="ARBA00004370"/>
    </source>
</evidence>